<accession>A0AA36NK73</accession>
<sequence>MGVTISLEAYLQQVQAAGYRVPRLLADDAEAALRRLKDDGILGALQAYRDANWLEDLRRMRCLALKDCKQSIHCMALRQHTRHNGRACK</sequence>
<evidence type="ECO:0000313" key="2">
    <source>
        <dbReference type="Proteomes" id="UP001178507"/>
    </source>
</evidence>
<proteinExistence type="predicted"/>
<reference evidence="1" key="1">
    <citation type="submission" date="2023-08" db="EMBL/GenBank/DDBJ databases">
        <authorList>
            <person name="Chen Y."/>
            <person name="Shah S."/>
            <person name="Dougan E. K."/>
            <person name="Thang M."/>
            <person name="Chan C."/>
        </authorList>
    </citation>
    <scope>NUCLEOTIDE SEQUENCE</scope>
</reference>
<evidence type="ECO:0000313" key="1">
    <source>
        <dbReference type="EMBL" id="CAJ1410512.1"/>
    </source>
</evidence>
<gene>
    <name evidence="1" type="ORF">EVOR1521_LOCUS31323</name>
</gene>
<keyword evidence="2" id="KW-1185">Reference proteome</keyword>
<dbReference type="EMBL" id="CAUJNA010003821">
    <property type="protein sequence ID" value="CAJ1410512.1"/>
    <property type="molecule type" value="Genomic_DNA"/>
</dbReference>
<protein>
    <submittedName>
        <fullName evidence="1">Uncharacterized protein</fullName>
    </submittedName>
</protein>
<dbReference type="AlphaFoldDB" id="A0AA36NK73"/>
<dbReference type="Proteomes" id="UP001178507">
    <property type="component" value="Unassembled WGS sequence"/>
</dbReference>
<name>A0AA36NK73_9DINO</name>
<organism evidence="1 2">
    <name type="scientific">Effrenium voratum</name>
    <dbReference type="NCBI Taxonomy" id="2562239"/>
    <lineage>
        <taxon>Eukaryota</taxon>
        <taxon>Sar</taxon>
        <taxon>Alveolata</taxon>
        <taxon>Dinophyceae</taxon>
        <taxon>Suessiales</taxon>
        <taxon>Symbiodiniaceae</taxon>
        <taxon>Effrenium</taxon>
    </lineage>
</organism>
<comment type="caution">
    <text evidence="1">The sequence shown here is derived from an EMBL/GenBank/DDBJ whole genome shotgun (WGS) entry which is preliminary data.</text>
</comment>